<sequence>MIKISGQRVLLHAAILLATAGIASPARSDEVWDSDYGRVVYQADRGKTAILTYGDAVQGALFIDGLAGQLQDRRNYSGYWSQSTSNVRCETYREGRNGQRTYYWGTVHIQFLDSEFPSRWSAMIGYCDQPKKLGWRASPIVGGVQQPLKFP</sequence>
<feature type="signal peptide" evidence="1">
    <location>
        <begin position="1"/>
        <end position="28"/>
    </location>
</feature>
<protein>
    <submittedName>
        <fullName evidence="2">Uncharacterized protein</fullName>
    </submittedName>
</protein>
<evidence type="ECO:0000313" key="2">
    <source>
        <dbReference type="EMBL" id="WNZ44026.1"/>
    </source>
</evidence>
<dbReference type="EMBL" id="CP130144">
    <property type="protein sequence ID" value="WNZ44026.1"/>
    <property type="molecule type" value="Genomic_DNA"/>
</dbReference>
<proteinExistence type="predicted"/>
<dbReference type="RefSeq" id="WP_316426207.1">
    <property type="nucleotide sequence ID" value="NZ_CP130144.1"/>
</dbReference>
<reference evidence="2" key="1">
    <citation type="journal article" date="2023" name="Plants (Basel)">
        <title>Genomic Analysis of Leptolyngbya boryana CZ1 Reveals Efficient Carbon Fixation Modules.</title>
        <authorList>
            <person name="Bai X."/>
            <person name="Wang H."/>
            <person name="Cheng W."/>
            <person name="Wang J."/>
            <person name="Ma M."/>
            <person name="Hu H."/>
            <person name="Song Z."/>
            <person name="Ma H."/>
            <person name="Fan Y."/>
            <person name="Du C."/>
            <person name="Xu J."/>
        </authorList>
    </citation>
    <scope>NUCLEOTIDE SEQUENCE</scope>
    <source>
        <strain evidence="2">CZ1</strain>
    </source>
</reference>
<reference evidence="2" key="2">
    <citation type="submission" date="2023-07" db="EMBL/GenBank/DDBJ databases">
        <authorList>
            <person name="Bai X.-H."/>
            <person name="Wang H.-H."/>
            <person name="Wang J."/>
            <person name="Ma M.-Y."/>
            <person name="Hu H.-H."/>
            <person name="Song Z.-L."/>
            <person name="Ma H.-G."/>
            <person name="Fan Y."/>
            <person name="Du C.-Y."/>
            <person name="Xu J.-C."/>
        </authorList>
    </citation>
    <scope>NUCLEOTIDE SEQUENCE</scope>
    <source>
        <strain evidence="2">CZ1</strain>
    </source>
</reference>
<feature type="chain" id="PRO_5041703385" evidence="1">
    <location>
        <begin position="29"/>
        <end position="151"/>
    </location>
</feature>
<accession>A0AA96WQ27</accession>
<gene>
    <name evidence="2" type="ORF">Q2T42_19520</name>
</gene>
<evidence type="ECO:0000256" key="1">
    <source>
        <dbReference type="SAM" id="SignalP"/>
    </source>
</evidence>
<organism evidence="2">
    <name type="scientific">Leptolyngbya boryana CZ1</name>
    <dbReference type="NCBI Taxonomy" id="3060204"/>
    <lineage>
        <taxon>Bacteria</taxon>
        <taxon>Bacillati</taxon>
        <taxon>Cyanobacteriota</taxon>
        <taxon>Cyanophyceae</taxon>
        <taxon>Leptolyngbyales</taxon>
        <taxon>Leptolyngbyaceae</taxon>
        <taxon>Leptolyngbya group</taxon>
        <taxon>Leptolyngbya</taxon>
    </lineage>
</organism>
<name>A0AA96WQ27_LEPBY</name>
<keyword evidence="1" id="KW-0732">Signal</keyword>
<dbReference type="AlphaFoldDB" id="A0AA96WQ27"/>